<dbReference type="Proteomes" id="UP000219338">
    <property type="component" value="Unassembled WGS sequence"/>
</dbReference>
<organism evidence="1 2">
    <name type="scientific">Armillaria ostoyae</name>
    <name type="common">Armillaria root rot fungus</name>
    <dbReference type="NCBI Taxonomy" id="47428"/>
    <lineage>
        <taxon>Eukaryota</taxon>
        <taxon>Fungi</taxon>
        <taxon>Dikarya</taxon>
        <taxon>Basidiomycota</taxon>
        <taxon>Agaricomycotina</taxon>
        <taxon>Agaricomycetes</taxon>
        <taxon>Agaricomycetidae</taxon>
        <taxon>Agaricales</taxon>
        <taxon>Marasmiineae</taxon>
        <taxon>Physalacriaceae</taxon>
        <taxon>Armillaria</taxon>
    </lineage>
</organism>
<dbReference type="SUPFAM" id="SSF51445">
    <property type="entry name" value="(Trans)glycosidases"/>
    <property type="match status" value="1"/>
</dbReference>
<sequence>MCDDFDKSASSEARDLASASNADVKHMARWTLSRPDHDDVPGLARIFVIAGVSTDMVQQKLHEHRADRVPGSVHRDEAAADVDLVLQVVNSQFLKAIRPYLPEDHHGIVDDPTAVSILVDTPITYSLITGASPFTDTLGTTLKVIVSAEGKTLASGRVPINAAKHALSLSLSALTPRTEAYNISCIGETESGEQFATTSLLSYLPTPPRDIGSVTKMDMRTGGLLARPAHKDGAYERVFPLGFYTQFDSYLAVNLSAIGILKEQGFNIIHPVPTFSNLTALDEVLDEMERVGLYLMYDMRATYMNSTSVTEQVNRIKSRSNLLLWYTADEPDGTSDPLDATLLSSNLITSLDGGDGRGGSGYHPVSLVLNCENYEFTAYASGADIVMQDTYMIGNNVTFSSEWGTDISTREDEFRERIFINGWELNKVVWAVPQAFGNGSYWKRFPTGKEFIVQSIVGINHGALGVVSWDDPTSADIKASASALALSLPKITPFILNPKAKFQQVTTSDFIDVGLWTVGKETLVLATNLDYEEKVLFLAQVGIAEVVAEQVFDSGASVYVGAFSVILEPVGSAGFIVPST</sequence>
<name>A0A284RQ90_ARMOS</name>
<reference evidence="2" key="1">
    <citation type="journal article" date="2017" name="Nat. Ecol. Evol.">
        <title>Genome expansion and lineage-specific genetic innovations in the forest pathogenic fungi Armillaria.</title>
        <authorList>
            <person name="Sipos G."/>
            <person name="Prasanna A.N."/>
            <person name="Walter M.C."/>
            <person name="O'Connor E."/>
            <person name="Balint B."/>
            <person name="Krizsan K."/>
            <person name="Kiss B."/>
            <person name="Hess J."/>
            <person name="Varga T."/>
            <person name="Slot J."/>
            <person name="Riley R."/>
            <person name="Boka B."/>
            <person name="Rigling D."/>
            <person name="Barry K."/>
            <person name="Lee J."/>
            <person name="Mihaltcheva S."/>
            <person name="LaButti K."/>
            <person name="Lipzen A."/>
            <person name="Waldron R."/>
            <person name="Moloney N.M."/>
            <person name="Sperisen C."/>
            <person name="Kredics L."/>
            <person name="Vagvoelgyi C."/>
            <person name="Patrignani A."/>
            <person name="Fitzpatrick D."/>
            <person name="Nagy I."/>
            <person name="Doyle S."/>
            <person name="Anderson J.B."/>
            <person name="Grigoriev I.V."/>
            <person name="Gueldener U."/>
            <person name="Muensterkoetter M."/>
            <person name="Nagy L.G."/>
        </authorList>
    </citation>
    <scope>NUCLEOTIDE SEQUENCE [LARGE SCALE GENOMIC DNA]</scope>
    <source>
        <strain evidence="2">C18/9</strain>
    </source>
</reference>
<keyword evidence="2" id="KW-1185">Reference proteome</keyword>
<protein>
    <submittedName>
        <fullName evidence="1">Uncharacterized protein</fullName>
    </submittedName>
</protein>
<dbReference type="InterPro" id="IPR017853">
    <property type="entry name" value="GH"/>
</dbReference>
<evidence type="ECO:0000313" key="2">
    <source>
        <dbReference type="Proteomes" id="UP000219338"/>
    </source>
</evidence>
<dbReference type="OrthoDB" id="2338662at2759"/>
<dbReference type="OMA" id="ISCIGET"/>
<gene>
    <name evidence="1" type="ORF">ARMOST_14293</name>
</gene>
<evidence type="ECO:0000313" key="1">
    <source>
        <dbReference type="EMBL" id="SJL10898.1"/>
    </source>
</evidence>
<dbReference type="AlphaFoldDB" id="A0A284RQ90"/>
<dbReference type="EMBL" id="FUEG01000013">
    <property type="protein sequence ID" value="SJL10898.1"/>
    <property type="molecule type" value="Genomic_DNA"/>
</dbReference>
<dbReference type="STRING" id="47428.A0A284RQ90"/>
<proteinExistence type="predicted"/>
<accession>A0A284RQ90</accession>